<dbReference type="EMBL" id="CP064812">
    <property type="protein sequence ID" value="QPG74149.1"/>
    <property type="molecule type" value="Genomic_DNA"/>
</dbReference>
<name>A0A875S2V2_EENNA</name>
<evidence type="ECO:0000313" key="4">
    <source>
        <dbReference type="Proteomes" id="UP000662931"/>
    </source>
</evidence>
<dbReference type="InterPro" id="IPR021183">
    <property type="entry name" value="NatA_aux_su"/>
</dbReference>
<dbReference type="InterPro" id="IPR019734">
    <property type="entry name" value="TPR_rpt"/>
</dbReference>
<keyword evidence="1" id="KW-0677">Repeat</keyword>
<protein>
    <recommendedName>
        <fullName evidence="5">Tetratricopeptide repeat protein</fullName>
    </recommendedName>
</protein>
<sequence>MTAANLFANKDDNHFREALRLYEAKQYKKTVKTLDGILKRNPQHYESFSLKGLALYYSNLPEKGQALEYINKGISKGSTDPVVCHITGLYYRAVKNYKEAAKWYDAAMKNNSSNKGILRDLSSCLTQIRDYKHLVTPRLGYLEDQPAYRANWTAAAVAHYLNGQYKNAENVLTKIEELISDHLADADMFEHSECLLFKNRIIYASGDVERAYDHLLVLEKEGQVGDGLKLQEYKAQYLEELGKPEQASFVYRKLLQRNSDNVSYYYSLERCLGTDKMSVSVRLALYEKLSKFYPRADPPQFIPLLFLKGEMFAKKAEQYILGQLRRGVPATFVNVKPLYKRKSNQEVLYKIVRKFYDGESKENPLTRCWTGYYLAQHYYRLREYSKALEMIEEVICTTPTLVELYIVKARIFKRLNKLELAADTMDKARRLDLQDRFVNCKATKYFLRADKVSKAVDTVSLFTRNEGTPNGVQDLHMMQCVWFLTESAEAYFRLYKLDLKEWQEKYYKEGSEENPDHIYLLARENFRKKLIRTLGLAIKRYRAVIKVFEEYEDDQFDFHHYSMRKGTPRTYLNMLHWEDELYHQPLFLRSAVGITKLYMEVLGHKDLYQKLLCAPDHNLNKTKKEKKDEVKKHEELVEYSRGYAKDQDVFGESTLKAYAGIPEKTKNGTVVDVIDTTAELMKLASRVDKETSVDGLYVVFRVNQYLRKYVLGLQALNRIYSFDRNNHNVGYMYLQLLKDMKGDDTQDAIKRILQIGLKKNFADLLEMDEDESLARKLVENYFQKDNLNTAISVVEAQRVEASKVFEARLMDLKEQLDPYSCGLLEYEQIN</sequence>
<keyword evidence="4" id="KW-1185">Reference proteome</keyword>
<dbReference type="OrthoDB" id="10263032at2759"/>
<dbReference type="SUPFAM" id="SSF81901">
    <property type="entry name" value="HCP-like"/>
    <property type="match status" value="1"/>
</dbReference>
<dbReference type="Gene3D" id="1.25.40.1040">
    <property type="match status" value="1"/>
</dbReference>
<gene>
    <name evidence="3" type="ORF">FOA43_001473</name>
</gene>
<dbReference type="AlphaFoldDB" id="A0A875S2V2"/>
<dbReference type="GO" id="GO:0031415">
    <property type="term" value="C:NatA complex"/>
    <property type="evidence" value="ECO:0007669"/>
    <property type="project" value="TreeGrafter"/>
</dbReference>
<proteinExistence type="predicted"/>
<keyword evidence="2" id="KW-0802">TPR repeat</keyword>
<dbReference type="PANTHER" id="PTHR22767">
    <property type="entry name" value="N-TERMINAL ACETYLTRANSFERASE-RELATED"/>
    <property type="match status" value="1"/>
</dbReference>
<dbReference type="InterPro" id="IPR011990">
    <property type="entry name" value="TPR-like_helical_dom_sf"/>
</dbReference>
<dbReference type="SMART" id="SM00028">
    <property type="entry name" value="TPR"/>
    <property type="match status" value="6"/>
</dbReference>
<dbReference type="KEGG" id="bnn:FOA43_001473"/>
<dbReference type="Proteomes" id="UP000662931">
    <property type="component" value="Chromosome 1"/>
</dbReference>
<dbReference type="GeneID" id="62194874"/>
<dbReference type="Gene3D" id="1.25.40.1010">
    <property type="match status" value="1"/>
</dbReference>
<evidence type="ECO:0008006" key="5">
    <source>
        <dbReference type="Google" id="ProtNLM"/>
    </source>
</evidence>
<dbReference type="RefSeq" id="XP_038777714.1">
    <property type="nucleotide sequence ID" value="XM_038921786.1"/>
</dbReference>
<dbReference type="PANTHER" id="PTHR22767:SF2">
    <property type="entry name" value="N(ALPHA)-ACETYLTRANSFERASE 15_16, ISOFORM A"/>
    <property type="match status" value="1"/>
</dbReference>
<dbReference type="PIRSF" id="PIRSF000422">
    <property type="entry name" value="N-terminal-AcTrfase-A_aux_su"/>
    <property type="match status" value="1"/>
</dbReference>
<evidence type="ECO:0000256" key="2">
    <source>
        <dbReference type="ARBA" id="ARBA00022803"/>
    </source>
</evidence>
<evidence type="ECO:0000256" key="1">
    <source>
        <dbReference type="ARBA" id="ARBA00022737"/>
    </source>
</evidence>
<organism evidence="3 4">
    <name type="scientific">Eeniella nana</name>
    <name type="common">Yeast</name>
    <name type="synonym">Brettanomyces nanus</name>
    <dbReference type="NCBI Taxonomy" id="13502"/>
    <lineage>
        <taxon>Eukaryota</taxon>
        <taxon>Fungi</taxon>
        <taxon>Dikarya</taxon>
        <taxon>Ascomycota</taxon>
        <taxon>Saccharomycotina</taxon>
        <taxon>Pichiomycetes</taxon>
        <taxon>Pichiales</taxon>
        <taxon>Pichiaceae</taxon>
        <taxon>Brettanomyces</taxon>
    </lineage>
</organism>
<accession>A0A875S2V2</accession>
<evidence type="ECO:0000313" key="3">
    <source>
        <dbReference type="EMBL" id="QPG74149.1"/>
    </source>
</evidence>
<dbReference type="SUPFAM" id="SSF48452">
    <property type="entry name" value="TPR-like"/>
    <property type="match status" value="1"/>
</dbReference>
<dbReference type="Pfam" id="PF12569">
    <property type="entry name" value="NatA_aux_su"/>
    <property type="match status" value="2"/>
</dbReference>
<reference evidence="3" key="1">
    <citation type="submission" date="2020-10" db="EMBL/GenBank/DDBJ databases">
        <authorList>
            <person name="Roach M.J.R."/>
        </authorList>
    </citation>
    <scope>NUCLEOTIDE SEQUENCE</scope>
    <source>
        <strain evidence="3">CBS 1945</strain>
    </source>
</reference>